<organism evidence="1">
    <name type="scientific">Myoviridae sp. ctsK93</name>
    <dbReference type="NCBI Taxonomy" id="2825190"/>
    <lineage>
        <taxon>Viruses</taxon>
        <taxon>Duplodnaviria</taxon>
        <taxon>Heunggongvirae</taxon>
        <taxon>Uroviricota</taxon>
        <taxon>Caudoviricetes</taxon>
    </lineage>
</organism>
<evidence type="ECO:0000313" key="1">
    <source>
        <dbReference type="EMBL" id="DAE07126.1"/>
    </source>
</evidence>
<reference evidence="1" key="1">
    <citation type="journal article" date="2021" name="Proc. Natl. Acad. Sci. U.S.A.">
        <title>A Catalog of Tens of Thousands of Viruses from Human Metagenomes Reveals Hidden Associations with Chronic Diseases.</title>
        <authorList>
            <person name="Tisza M.J."/>
            <person name="Buck C.B."/>
        </authorList>
    </citation>
    <scope>NUCLEOTIDE SEQUENCE</scope>
    <source>
        <strain evidence="1">CtsK93</strain>
    </source>
</reference>
<accession>A0A8S5PJ82</accession>
<protein>
    <submittedName>
        <fullName evidence="1">Uncharacterized protein</fullName>
    </submittedName>
</protein>
<sequence>MDKEKEKLIKFVIRNVLSIEEKGKNTHVTIKKGFIRSNELEYIKRKLDYKDIMISAKDNGILTLIMIG</sequence>
<name>A0A8S5PJ82_9CAUD</name>
<dbReference type="EMBL" id="BK015446">
    <property type="protein sequence ID" value="DAE07126.1"/>
    <property type="molecule type" value="Genomic_DNA"/>
</dbReference>
<proteinExistence type="predicted"/>